<keyword evidence="2" id="KW-0597">Phosphoprotein</keyword>
<feature type="region of interest" description="Disordered" evidence="6">
    <location>
        <begin position="1169"/>
        <end position="1195"/>
    </location>
</feature>
<evidence type="ECO:0000256" key="3">
    <source>
        <dbReference type="ARBA" id="ARBA00023054"/>
    </source>
</evidence>
<evidence type="ECO:0000256" key="7">
    <source>
        <dbReference type="SAM" id="Phobius"/>
    </source>
</evidence>
<protein>
    <recommendedName>
        <fullName evidence="8">SOGA coiled-coil domain-containing protein</fullName>
    </recommendedName>
</protein>
<dbReference type="PANTHER" id="PTHR15742:SF1">
    <property type="entry name" value="PROTEIN SOGA1"/>
    <property type="match status" value="1"/>
</dbReference>
<feature type="compositionally biased region" description="Polar residues" evidence="6">
    <location>
        <begin position="544"/>
        <end position="554"/>
    </location>
</feature>
<organism evidence="9 10">
    <name type="scientific">Mola mola</name>
    <name type="common">Ocean sunfish</name>
    <name type="synonym">Tetraodon mola</name>
    <dbReference type="NCBI Taxonomy" id="94237"/>
    <lineage>
        <taxon>Eukaryota</taxon>
        <taxon>Metazoa</taxon>
        <taxon>Chordata</taxon>
        <taxon>Craniata</taxon>
        <taxon>Vertebrata</taxon>
        <taxon>Euteleostomi</taxon>
        <taxon>Actinopterygii</taxon>
        <taxon>Neopterygii</taxon>
        <taxon>Teleostei</taxon>
        <taxon>Neoteleostei</taxon>
        <taxon>Acanthomorphata</taxon>
        <taxon>Eupercaria</taxon>
        <taxon>Tetraodontiformes</taxon>
        <taxon>Molidae</taxon>
        <taxon>Mola</taxon>
    </lineage>
</organism>
<name>A0A3Q3WBI2_MOLML</name>
<evidence type="ECO:0000313" key="10">
    <source>
        <dbReference type="Proteomes" id="UP000261620"/>
    </source>
</evidence>
<dbReference type="GO" id="GO:0010506">
    <property type="term" value="P:regulation of autophagy"/>
    <property type="evidence" value="ECO:0007669"/>
    <property type="project" value="InterPro"/>
</dbReference>
<comment type="subcellular location">
    <subcellularLocation>
        <location evidence="1">Membrane</location>
    </subcellularLocation>
</comment>
<keyword evidence="7" id="KW-1133">Transmembrane helix</keyword>
<keyword evidence="7" id="KW-0812">Transmembrane</keyword>
<evidence type="ECO:0000256" key="5">
    <source>
        <dbReference type="SAM" id="Coils"/>
    </source>
</evidence>
<evidence type="ECO:0000256" key="6">
    <source>
        <dbReference type="SAM" id="MobiDB-lite"/>
    </source>
</evidence>
<feature type="transmembrane region" description="Helical" evidence="7">
    <location>
        <begin position="723"/>
        <end position="742"/>
    </location>
</feature>
<reference evidence="9" key="1">
    <citation type="submission" date="2025-08" db="UniProtKB">
        <authorList>
            <consortium name="Ensembl"/>
        </authorList>
    </citation>
    <scope>IDENTIFICATION</scope>
</reference>
<feature type="region of interest" description="Disordered" evidence="6">
    <location>
        <begin position="1017"/>
        <end position="1120"/>
    </location>
</feature>
<dbReference type="Proteomes" id="UP000261620">
    <property type="component" value="Unplaced"/>
</dbReference>
<proteinExistence type="predicted"/>
<dbReference type="GO" id="GO:0016020">
    <property type="term" value="C:membrane"/>
    <property type="evidence" value="ECO:0007669"/>
    <property type="project" value="UniProtKB-SubCell"/>
</dbReference>
<sequence length="1234" mass="136647">MTHFKSLSHLSQPQKVTMSYLDVMFPPSACPCSPVQPPFKHHRQPDARPAKQGSVQKRMKETFAENVQSGSISRDPQPDQCHAGKEMKPAAVQGKRPGKASSGVEGRRSPGARRKLSDASNASEDLSKDSGCLSGKLSSSDSSSEMSDCPSEGNKLDSPSSDNELSWIDGGAYVSPGSQGAPCAKPAADNCALQPDAAQGGRSLLNSPGSFVDLMMAETPEDLVREVEDLRSENEYLKDEVEELRCEMLEMRDMFQEEEVYQLQELRLQLEQANKSCRILQYRLRKAERRSIRVAQTGQVDGELVRSLEHDIKVAKSVSLRLYNELGVVQKKNAQLEWENEALREKTQELEVAKQVLQAEVERTREVRNFPPHPTLTQKCDDSADLRCQLHFAKEELALMCKKLTKLVSESEATREELAKYQSVYGDVDAALSPQGKQHYTHSREAEVKVHLKLVEEEATLLSRRIVELEVENRGLRAEMSDLRDKMGRRGGEGDEEENRDVMEENMSASTITKKEEGSLKTGCAPKEQTRDDGKGKGDVETSLLCSRSQTEGTNGACHITREGPVGGERAPSDSPEGDKNNKHLVRALKGFTAKDYETLVALRDHSFILSAAIQLLMMPPKNGHCSSPSAAFTPPAEGDMNGKAQKLFLPGPLNEALELLHAMLLAFIGRVETLLTGEDPGELHVHKDGHVGDSYTFSFPSGDGADRDAQSLHDCAEDLRTGAIRIIWLYFLGAPSSIFIFHQWSGPFDGFIGHCCRGIQQVLLGSYFFSLLLLSVTLLASVMNDTLKLTGQYFLHSHFMHFVPEVKNHVLTCCFHRSPRGKRLRQQFSPHGYRRKNWCYLSQEAAQLDQEDPVKTWDHLIMPLSFPDLDVERMSLERSHTAPEKSAFRIYYSPPSARRVQLAQLKQSPVADGESVDTSSPWCTPPTSFSPLCLGSPANLSDDMKEMTASWRQRVPGGSQENGGGVQGQWVAVACSGTQTHTRPQMVSVGLQTDGTQGSVSVRGSPSRVLSTSLVSARSHHISTSLDGVPGRVDRSKTATSSPKLYRRHSASGASSPHSSTSLSSSSSTPTSRDRALWNLNPQSHTGLAWTSHPRANTGQSHSPLSSTKTPGKSAGANRYGMVTDFLRRVSGRAEKTNMERIPARPPAAPLHRNDSVTRIVNQRFMRQREEAGRAQKEEKGSSPSSGVRHSLNPHLKSTRCTSFKYDNNLHLNNTIIYIRQYYVKCQWELQYY</sequence>
<dbReference type="InterPro" id="IPR049885">
    <property type="entry name" value="MTCL1-3"/>
</dbReference>
<feature type="region of interest" description="Disordered" evidence="6">
    <location>
        <begin position="485"/>
        <end position="581"/>
    </location>
</feature>
<feature type="compositionally biased region" description="Basic and acidic residues" evidence="6">
    <location>
        <begin position="528"/>
        <end position="540"/>
    </location>
</feature>
<reference evidence="9" key="2">
    <citation type="submission" date="2025-09" db="UniProtKB">
        <authorList>
            <consortium name="Ensembl"/>
        </authorList>
    </citation>
    <scope>IDENTIFICATION</scope>
</reference>
<evidence type="ECO:0000313" key="9">
    <source>
        <dbReference type="Ensembl" id="ENSMMOP00000011858.1"/>
    </source>
</evidence>
<dbReference type="PANTHER" id="PTHR15742">
    <property type="entry name" value="GIRDIN"/>
    <property type="match status" value="1"/>
</dbReference>
<keyword evidence="3 5" id="KW-0175">Coiled coil</keyword>
<dbReference type="Pfam" id="PF11365">
    <property type="entry name" value="SOGA"/>
    <property type="match status" value="1"/>
</dbReference>
<dbReference type="GO" id="GO:0005615">
    <property type="term" value="C:extracellular space"/>
    <property type="evidence" value="ECO:0007669"/>
    <property type="project" value="InterPro"/>
</dbReference>
<keyword evidence="10" id="KW-1185">Reference proteome</keyword>
<evidence type="ECO:0000259" key="8">
    <source>
        <dbReference type="Pfam" id="PF11365"/>
    </source>
</evidence>
<dbReference type="InterPro" id="IPR027881">
    <property type="entry name" value="SOGA_CC"/>
</dbReference>
<feature type="compositionally biased region" description="Low complexity" evidence="6">
    <location>
        <begin position="129"/>
        <end position="153"/>
    </location>
</feature>
<feature type="compositionally biased region" description="Low complexity" evidence="6">
    <location>
        <begin position="1052"/>
        <end position="1072"/>
    </location>
</feature>
<evidence type="ECO:0000256" key="1">
    <source>
        <dbReference type="ARBA" id="ARBA00004370"/>
    </source>
</evidence>
<keyword evidence="4 7" id="KW-0472">Membrane</keyword>
<feature type="domain" description="SOGA coiled-coil" evidence="8">
    <location>
        <begin position="382"/>
        <end position="476"/>
    </location>
</feature>
<evidence type="ECO:0000256" key="4">
    <source>
        <dbReference type="ARBA" id="ARBA00023136"/>
    </source>
</evidence>
<dbReference type="AlphaFoldDB" id="A0A3Q3WBI2"/>
<evidence type="ECO:0000256" key="2">
    <source>
        <dbReference type="ARBA" id="ARBA00022553"/>
    </source>
</evidence>
<feature type="coiled-coil region" evidence="5">
    <location>
        <begin position="227"/>
        <end position="290"/>
    </location>
</feature>
<feature type="compositionally biased region" description="Polar residues" evidence="6">
    <location>
        <begin position="1095"/>
        <end position="1112"/>
    </location>
</feature>
<feature type="transmembrane region" description="Helical" evidence="7">
    <location>
        <begin position="763"/>
        <end position="784"/>
    </location>
</feature>
<feature type="compositionally biased region" description="Polar residues" evidence="6">
    <location>
        <begin position="1017"/>
        <end position="1027"/>
    </location>
</feature>
<feature type="compositionally biased region" description="Basic and acidic residues" evidence="6">
    <location>
        <begin position="1169"/>
        <end position="1182"/>
    </location>
</feature>
<dbReference type="Ensembl" id="ENSMMOT00000012058.1">
    <property type="protein sequence ID" value="ENSMMOP00000011858.1"/>
    <property type="gene ID" value="ENSMMOG00000009116.1"/>
</dbReference>
<feature type="coiled-coil region" evidence="5">
    <location>
        <begin position="326"/>
        <end position="367"/>
    </location>
</feature>
<accession>A0A3Q3WBI2</accession>
<feature type="compositionally biased region" description="Polar residues" evidence="6">
    <location>
        <begin position="65"/>
        <end position="74"/>
    </location>
</feature>
<feature type="region of interest" description="Disordered" evidence="6">
    <location>
        <begin position="36"/>
        <end position="172"/>
    </location>
</feature>